<keyword evidence="3" id="KW-1185">Reference proteome</keyword>
<dbReference type="SUPFAM" id="SSF48350">
    <property type="entry name" value="GTPase activation domain, GAP"/>
    <property type="match status" value="1"/>
</dbReference>
<feature type="compositionally biased region" description="Polar residues" evidence="1">
    <location>
        <begin position="213"/>
        <end position="225"/>
    </location>
</feature>
<feature type="region of interest" description="Disordered" evidence="1">
    <location>
        <begin position="213"/>
        <end position="233"/>
    </location>
</feature>
<reference evidence="3" key="1">
    <citation type="journal article" date="2009" name="Genome Res.">
        <title>Comparative genomic analyses of the human fungal pathogens Coccidioides and their relatives.</title>
        <authorList>
            <person name="Sharpton T.J."/>
            <person name="Stajich J.E."/>
            <person name="Rounsley S.D."/>
            <person name="Gardner M.J."/>
            <person name="Wortman J.R."/>
            <person name="Jordar V.S."/>
            <person name="Maiti R."/>
            <person name="Kodira C.D."/>
            <person name="Neafsey D.E."/>
            <person name="Zeng Q."/>
            <person name="Hung C.-Y."/>
            <person name="McMahan C."/>
            <person name="Muszewska A."/>
            <person name="Grynberg M."/>
            <person name="Mandel M.A."/>
            <person name="Kellner E.M."/>
            <person name="Barker B.M."/>
            <person name="Galgiani J.N."/>
            <person name="Orbach M.J."/>
            <person name="Kirkland T.N."/>
            <person name="Cole G.T."/>
            <person name="Henn M.R."/>
            <person name="Birren B.W."/>
            <person name="Taylor J.W."/>
        </authorList>
    </citation>
    <scope>NUCLEOTIDE SEQUENCE [LARGE SCALE GENOMIC DNA]</scope>
    <source>
        <strain evidence="3">UAMH 1704</strain>
    </source>
</reference>
<name>C4JRD8_UNCRE</name>
<dbReference type="Gene3D" id="1.10.555.10">
    <property type="entry name" value="Rho GTPase activation protein"/>
    <property type="match status" value="1"/>
</dbReference>
<dbReference type="OMA" id="RIKTMAN"/>
<feature type="compositionally biased region" description="Polar residues" evidence="1">
    <location>
        <begin position="153"/>
        <end position="168"/>
    </location>
</feature>
<dbReference type="AlphaFoldDB" id="C4JRD8"/>
<feature type="compositionally biased region" description="Polar residues" evidence="1">
    <location>
        <begin position="70"/>
        <end position="80"/>
    </location>
</feature>
<dbReference type="OrthoDB" id="4206138at2759"/>
<evidence type="ECO:0000313" key="2">
    <source>
        <dbReference type="EMBL" id="EEP80185.1"/>
    </source>
</evidence>
<evidence type="ECO:0000256" key="1">
    <source>
        <dbReference type="SAM" id="MobiDB-lite"/>
    </source>
</evidence>
<dbReference type="InterPro" id="IPR008936">
    <property type="entry name" value="Rho_GTPase_activation_prot"/>
</dbReference>
<feature type="region of interest" description="Disordered" evidence="1">
    <location>
        <begin position="70"/>
        <end position="127"/>
    </location>
</feature>
<dbReference type="EMBL" id="CH476617">
    <property type="protein sequence ID" value="EEP80185.1"/>
    <property type="molecule type" value="Genomic_DNA"/>
</dbReference>
<dbReference type="KEGG" id="ure:UREG_05027"/>
<dbReference type="Proteomes" id="UP000002058">
    <property type="component" value="Unassembled WGS sequence"/>
</dbReference>
<dbReference type="GeneID" id="8443337"/>
<evidence type="ECO:0000313" key="3">
    <source>
        <dbReference type="Proteomes" id="UP000002058"/>
    </source>
</evidence>
<gene>
    <name evidence="2" type="ORF">UREG_05027</name>
</gene>
<organism evidence="2 3">
    <name type="scientific">Uncinocarpus reesii (strain UAMH 1704)</name>
    <dbReference type="NCBI Taxonomy" id="336963"/>
    <lineage>
        <taxon>Eukaryota</taxon>
        <taxon>Fungi</taxon>
        <taxon>Dikarya</taxon>
        <taxon>Ascomycota</taxon>
        <taxon>Pezizomycotina</taxon>
        <taxon>Eurotiomycetes</taxon>
        <taxon>Eurotiomycetidae</taxon>
        <taxon>Onygenales</taxon>
        <taxon>Onygenaceae</taxon>
        <taxon>Uncinocarpus</taxon>
    </lineage>
</organism>
<dbReference type="VEuPathDB" id="FungiDB:UREG_05027"/>
<dbReference type="RefSeq" id="XP_002584338.1">
    <property type="nucleotide sequence ID" value="XM_002584292.1"/>
</dbReference>
<accession>C4JRD8</accession>
<dbReference type="InParanoid" id="C4JRD8"/>
<feature type="region of interest" description="Disordered" evidence="1">
    <location>
        <begin position="153"/>
        <end position="178"/>
    </location>
</feature>
<feature type="compositionally biased region" description="Polar residues" evidence="1">
    <location>
        <begin position="88"/>
        <end position="113"/>
    </location>
</feature>
<dbReference type="STRING" id="336963.C4JRD8"/>
<proteinExistence type="predicted"/>
<protein>
    <recommendedName>
        <fullName evidence="4">Rho-GAP domain-containing protein</fullName>
    </recommendedName>
</protein>
<dbReference type="HOGENOM" id="CLU_419318_0_0_1"/>
<sequence>MMLTQARQYLSQLRRRAYGNPALIPLKSESESATATVPVTIDLAEKTKLGPQSPELLDLDVADQLLVQRSRQSSGASETSALEKETSKYSGSTIVSDGPSSYAKQSTPLNNQREWLDPDRADSQTPKLHGLVPAKKLRLSPKAEAILHEANNESIPTPRNTSNQTTFSEKSDITVCHDPSKRCQSPIVALDTVLSETATDPFSDAHAITECSKISSQSRTLQNTTNHDDATEKRSFEQFTTPVDSNDVQLPATVINSRQASNSSYGASRRILEGTNIARREFARSRAFLAFNTSAPYFSLEALAPPRGDPEVFVIPTTNHTGSLLHRIRTAKSSLTMGKKYSIRGKLRRMKTLATLVTQYQVGSLTGKRLEDLSRLGGESILSKLPPRYFPGTLRLPTCIAAPISALVNYGTATPFIHREMGNHEQVNALYSYFAGQVLGAEKLKEKISKTMRPTDLPLEQINAHGRGSNDYMHVISTVLKHFFAEIPGGILGSMRLYHALERISANDFSPINSRHDPGQKDYLPDIPTSLAARVRMIVLAIIALTTDAQLELICAIFGLLAVTADESYVLREFHYHHLHPKSECDRCEGLTDSIQLGEDFGHLLYGIREAGLTTASKMSLETRAADVTTMLIDLWKDISRQLWTWEIIDARMG</sequence>
<evidence type="ECO:0008006" key="4">
    <source>
        <dbReference type="Google" id="ProtNLM"/>
    </source>
</evidence>
<dbReference type="eggNOG" id="ENOG502SAYM">
    <property type="taxonomic scope" value="Eukaryota"/>
</dbReference>